<dbReference type="PANTHER" id="PTHR45623">
    <property type="entry name" value="CHROMODOMAIN-HELICASE-DNA-BINDING PROTEIN 3-RELATED-RELATED"/>
    <property type="match status" value="1"/>
</dbReference>
<keyword evidence="5" id="KW-0067">ATP-binding</keyword>
<keyword evidence="2" id="KW-0677">Repeat</keyword>
<feature type="domain" description="Chromo" evidence="8">
    <location>
        <begin position="323"/>
        <end position="393"/>
    </location>
</feature>
<dbReference type="InterPro" id="IPR038718">
    <property type="entry name" value="SNF2-like_sf"/>
</dbReference>
<feature type="compositionally biased region" description="Basic and acidic residues" evidence="7">
    <location>
        <begin position="1340"/>
        <end position="1349"/>
    </location>
</feature>
<gene>
    <name evidence="11" type="ORF">Ae201684_005031</name>
</gene>
<keyword evidence="12" id="KW-1185">Reference proteome</keyword>
<dbReference type="VEuPathDB" id="FungiDB:AeMF1_014374"/>
<evidence type="ECO:0008006" key="13">
    <source>
        <dbReference type="Google" id="ProtNLM"/>
    </source>
</evidence>
<dbReference type="Gene3D" id="3.40.50.300">
    <property type="entry name" value="P-loop containing nucleotide triphosphate hydrolases"/>
    <property type="match status" value="1"/>
</dbReference>
<sequence length="1949" mass="222293">MADKRKLPDGPAIEELASSEDELSEKNLRKRLRQAPFLEIDSSQEKDDGEIQTDAAPTVQSTDSGRPRRSTREASKVLTEPPKVLTELPPPRRAGLRTKAPPAQVALDYDTFLQQNGIEEKPRGMGRRPARPKVAKRSYSSESFESNSDSSIASVKPKRGQTKRQRKPPAKTSAAKPTRSKTKTKKNDSDSSDSDDYEVPQKDPPKRQLTKKNDSSDDSSQDGGSAFKKRRGKKKKKDDSSSDEFAEFRISGADNTLSNEEDEGFIIDKILARETHTPLEWKKKCHSMQTHYVTNGSIFVEDDEIDGAVTDKKAKANNEDKDKPSEDVAKPTTDDDNEERVDGIEKFLVKWRNLSYLHVTWETEAALIDYEKNAKGKIQRFLDREAIQMLSDDMQGDEYFNPEFCTVDRILNIQPSEVPNVGKPGFQMEYYVKWKALSYDECTWEQEIDVHDDAAVATYHAFNKEPPPSAKSVSGSKRKTSKFIPYNEHNPIEFKNKMELRDYQLTGVNWMIFNWYNNRNSLLADEMGLGKTVQTVAYINHLVTKERLRGPYLIIAPLSTLSHWQREFTSWTNLNAVIFHGSQEARKIIESYEFYRNSKKGGKANNYRFDVIITTFEMCTANDYLTLARIKWQLAVVDEAHRLKNKKSKLSQVLEERFHYENLLLLTGTPLQNNVEELWTLLHFLDPVKFDSADNFISLFGDLKDSSQVERLHSELKPFLLRRMKEDVEKSLAPKEETIIEVELTVLQKQYYRAIYERNSEFLSRGNKKAHAPSLMNIVMELRKCCNHPFLIQGVEERELHRIQKEQPKDLVGSKRQEAVHQQLNDLLVTSCGKLVLLDKLLPRLREGGHRVLIFSQFKIMLNILEDYLRMRGYPRERIDGSITGNDRQAAIDRFCDPQSSSFIMLLSTRAGGVGINLTAADTCIIYDSDWNPQNDLQAQARCHRIGQTKSVKVYRLLTSKTYELHMFHQASLKLGLDQAVLGGIRQVKSSTKGPSKEEIESLLKHGAYEMFKEEKEGDAEAASKKFSEESVDEILSRSTTVIHDPKKQEKNLFSSSFSKATFVSSTNPDEQVALDDPDFWIKVIGLTGMPEEEKKNKTPEKRRCRGRKVYTEVGSDDDRNPDKDGEYKFEEISSSTSDEEDATPEVKTTYSNVHKFHQNFVTALLTYGFGRWTKIRMSDPILNKFSILKIKEYALGFLVQMLRVACMDNIKEGIDQAASNSAATIQAMNKMAIKYKFVVYWLQVVYREKNPTSQFRELYDLHQIPVQEELQRLNVVASLSKSAGKYLQQLEVLFVLDQFIMRRLSPMIEVLSVLHEPFRSNTDGDVNMSSQSVVRKLDLDSEHSKTDGTNDSTANPSSTDEPKTDAETKPSILDEAKRSPDVDSKPTTAQEELKPTAKMEVEPTTSVDTKLATDVEPKSTTEVDSKPNPDVQSKPSVENAVPKTNGEATQASPSSDKSTGMNSPPRPKPEILAKWKQNIETLPPLPGIAIASWWSSPQDDVRLLFIVHRYGWLKGSKQQFQQIRTDKLFFPHGHPGRLESSTWPSLAVLNKRLKAIIRNWADKAVPMSWPPTKAPPPPAPQRQEIRPANNKGIHSAVPQVSLQHAKSSQAFLQQMWERRGRFMGLIMSHGIPDIRLCANAAEEREKWRYFHFDNVLRAKHLTPQDLYAEAMSLEQACRFAVAKVKPPITTERSAFGAFRFDWVLTFDQAQALLHRIELFRMLRLKVLILRPADLHATMNLVAEQGFYRKPTPVWWRSPEFDILLMQGVECYGLDNHIHEMWSLFHSYTPVRNFPNVAWVDSTVTACATAVVQARYGPEITPNEQAAVKVLAEAGTPKPEPVKPPIVENIQREQLLMALEDPHVNKKAFMWYMLQKKEAELNRPSIDQLKQRAKRDLVQQQIEQERQMRKRELESKQKAAAVAASAVPRVLPPVTRRPEPEVIEIDDSD</sequence>
<dbReference type="GO" id="GO:0003682">
    <property type="term" value="F:chromatin binding"/>
    <property type="evidence" value="ECO:0007669"/>
    <property type="project" value="TreeGrafter"/>
</dbReference>
<dbReference type="Gene3D" id="2.40.50.40">
    <property type="match status" value="2"/>
</dbReference>
<accession>A0A6G0XGU4</accession>
<evidence type="ECO:0000256" key="7">
    <source>
        <dbReference type="SAM" id="MobiDB-lite"/>
    </source>
</evidence>
<evidence type="ECO:0000259" key="10">
    <source>
        <dbReference type="PROSITE" id="PS51194"/>
    </source>
</evidence>
<dbReference type="GO" id="GO:0005634">
    <property type="term" value="C:nucleus"/>
    <property type="evidence" value="ECO:0007669"/>
    <property type="project" value="UniProtKB-SubCell"/>
</dbReference>
<feature type="domain" description="Chromo" evidence="8">
    <location>
        <begin position="405"/>
        <end position="471"/>
    </location>
</feature>
<evidence type="ECO:0000256" key="6">
    <source>
        <dbReference type="ARBA" id="ARBA00023242"/>
    </source>
</evidence>
<dbReference type="Pfam" id="PF00271">
    <property type="entry name" value="Helicase_C"/>
    <property type="match status" value="1"/>
</dbReference>
<dbReference type="InterPro" id="IPR000330">
    <property type="entry name" value="SNF2_N"/>
</dbReference>
<dbReference type="GO" id="GO:0042393">
    <property type="term" value="F:histone binding"/>
    <property type="evidence" value="ECO:0007669"/>
    <property type="project" value="TreeGrafter"/>
</dbReference>
<feature type="compositionally biased region" description="Basic and acidic residues" evidence="7">
    <location>
        <begin position="1412"/>
        <end position="1428"/>
    </location>
</feature>
<evidence type="ECO:0000256" key="5">
    <source>
        <dbReference type="ARBA" id="ARBA00022840"/>
    </source>
</evidence>
<feature type="region of interest" description="Disordered" evidence="7">
    <location>
        <begin position="311"/>
        <end position="338"/>
    </location>
</feature>
<dbReference type="CDD" id="cd17995">
    <property type="entry name" value="DEXHc_CHD6_7_8_9"/>
    <property type="match status" value="1"/>
</dbReference>
<feature type="compositionally biased region" description="Basic and acidic residues" evidence="7">
    <location>
        <begin position="1392"/>
        <end position="1402"/>
    </location>
</feature>
<evidence type="ECO:0000313" key="11">
    <source>
        <dbReference type="EMBL" id="KAF0739466.1"/>
    </source>
</evidence>
<evidence type="ECO:0000256" key="4">
    <source>
        <dbReference type="ARBA" id="ARBA00022801"/>
    </source>
</evidence>
<dbReference type="PROSITE" id="PS51194">
    <property type="entry name" value="HELICASE_CTER"/>
    <property type="match status" value="1"/>
</dbReference>
<feature type="compositionally biased region" description="Basic residues" evidence="7">
    <location>
        <begin position="156"/>
        <end position="169"/>
    </location>
</feature>
<dbReference type="InterPro" id="IPR014001">
    <property type="entry name" value="Helicase_ATP-bd"/>
</dbReference>
<dbReference type="SMART" id="SM00490">
    <property type="entry name" value="HELICc"/>
    <property type="match status" value="1"/>
</dbReference>
<dbReference type="GO" id="GO:0003677">
    <property type="term" value="F:DNA binding"/>
    <property type="evidence" value="ECO:0007669"/>
    <property type="project" value="TreeGrafter"/>
</dbReference>
<feature type="domain" description="Helicase ATP-binding" evidence="9">
    <location>
        <begin position="512"/>
        <end position="688"/>
    </location>
</feature>
<feature type="compositionally biased region" description="Basic and acidic residues" evidence="7">
    <location>
        <begin position="1117"/>
        <end position="1132"/>
    </location>
</feature>
<evidence type="ECO:0000256" key="1">
    <source>
        <dbReference type="ARBA" id="ARBA00004123"/>
    </source>
</evidence>
<dbReference type="SUPFAM" id="SSF52540">
    <property type="entry name" value="P-loop containing nucleoside triphosphate hydrolases"/>
    <property type="match status" value="2"/>
</dbReference>
<feature type="compositionally biased region" description="Basic residues" evidence="7">
    <location>
        <begin position="227"/>
        <end position="236"/>
    </location>
</feature>
<protein>
    <recommendedName>
        <fullName evidence="13">Chromodomain-helicase-DNA-binding protein 6</fullName>
    </recommendedName>
</protein>
<dbReference type="EMBL" id="VJMJ01000064">
    <property type="protein sequence ID" value="KAF0739466.1"/>
    <property type="molecule type" value="Genomic_DNA"/>
</dbReference>
<comment type="subcellular location">
    <subcellularLocation>
        <location evidence="1">Nucleus</location>
    </subcellularLocation>
</comment>
<feature type="region of interest" description="Disordered" evidence="7">
    <location>
        <begin position="1092"/>
        <end position="1147"/>
    </location>
</feature>
<evidence type="ECO:0000256" key="2">
    <source>
        <dbReference type="ARBA" id="ARBA00022737"/>
    </source>
</evidence>
<keyword evidence="3" id="KW-0547">Nucleotide-binding</keyword>
<dbReference type="Pfam" id="PF00385">
    <property type="entry name" value="Chromo"/>
    <property type="match status" value="2"/>
</dbReference>
<feature type="region of interest" description="Disordered" evidence="7">
    <location>
        <begin position="1"/>
        <end position="255"/>
    </location>
</feature>
<feature type="compositionally biased region" description="Basic and acidic residues" evidence="7">
    <location>
        <begin position="1361"/>
        <end position="1385"/>
    </location>
</feature>
<dbReference type="SUPFAM" id="SSF54160">
    <property type="entry name" value="Chromo domain-like"/>
    <property type="match status" value="2"/>
</dbReference>
<proteinExistence type="predicted"/>
<keyword evidence="6" id="KW-0539">Nucleus</keyword>
<dbReference type="InterPro" id="IPR000953">
    <property type="entry name" value="Chromo/chromo_shadow_dom"/>
</dbReference>
<evidence type="ECO:0000313" key="12">
    <source>
        <dbReference type="Proteomes" id="UP000481153"/>
    </source>
</evidence>
<keyword evidence="4" id="KW-0378">Hydrolase</keyword>
<dbReference type="SMART" id="SM00487">
    <property type="entry name" value="DEXDc"/>
    <property type="match status" value="1"/>
</dbReference>
<feature type="compositionally biased region" description="Polar residues" evidence="7">
    <location>
        <begin position="1447"/>
        <end position="1463"/>
    </location>
</feature>
<dbReference type="PANTHER" id="PTHR45623:SF11">
    <property type="entry name" value="KISMET, ISOFORM C"/>
    <property type="match status" value="1"/>
</dbReference>
<reference evidence="11 12" key="1">
    <citation type="submission" date="2019-07" db="EMBL/GenBank/DDBJ databases">
        <title>Genomics analysis of Aphanomyces spp. identifies a new class of oomycete effector associated with host adaptation.</title>
        <authorList>
            <person name="Gaulin E."/>
        </authorList>
    </citation>
    <scope>NUCLEOTIDE SEQUENCE [LARGE SCALE GENOMIC DNA]</scope>
    <source>
        <strain evidence="11 12">ATCC 201684</strain>
    </source>
</reference>
<dbReference type="GO" id="GO:0000785">
    <property type="term" value="C:chromatin"/>
    <property type="evidence" value="ECO:0007669"/>
    <property type="project" value="TreeGrafter"/>
</dbReference>
<dbReference type="Gene3D" id="3.40.50.10810">
    <property type="entry name" value="Tandem AAA-ATPase domain"/>
    <property type="match status" value="1"/>
</dbReference>
<feature type="compositionally biased region" description="Basic residues" evidence="7">
    <location>
        <begin position="124"/>
        <end position="136"/>
    </location>
</feature>
<dbReference type="InterPro" id="IPR023780">
    <property type="entry name" value="Chromo_domain"/>
</dbReference>
<feature type="compositionally biased region" description="Low complexity" evidence="7">
    <location>
        <begin position="138"/>
        <end position="154"/>
    </location>
</feature>
<feature type="region of interest" description="Disordered" evidence="7">
    <location>
        <begin position="1340"/>
        <end position="1470"/>
    </location>
</feature>
<dbReference type="InterPro" id="IPR016197">
    <property type="entry name" value="Chromo-like_dom_sf"/>
</dbReference>
<name>A0A6G0XGU4_9STRA</name>
<evidence type="ECO:0000259" key="8">
    <source>
        <dbReference type="PROSITE" id="PS50013"/>
    </source>
</evidence>
<feature type="domain" description="Helicase C-terminal" evidence="10">
    <location>
        <begin position="837"/>
        <end position="996"/>
    </location>
</feature>
<dbReference type="PROSITE" id="PS51192">
    <property type="entry name" value="HELICASE_ATP_BIND_1"/>
    <property type="match status" value="1"/>
</dbReference>
<comment type="caution">
    <text evidence="11">The sequence shown here is derived from an EMBL/GenBank/DDBJ whole genome shotgun (WGS) entry which is preliminary data.</text>
</comment>
<dbReference type="Pfam" id="PF00176">
    <property type="entry name" value="SNF2-rel_dom"/>
    <property type="match status" value="1"/>
</dbReference>
<dbReference type="GO" id="GO:0005524">
    <property type="term" value="F:ATP binding"/>
    <property type="evidence" value="ECO:0007669"/>
    <property type="project" value="UniProtKB-KW"/>
</dbReference>
<feature type="compositionally biased region" description="Basic and acidic residues" evidence="7">
    <location>
        <begin position="199"/>
        <end position="215"/>
    </location>
</feature>
<dbReference type="InterPro" id="IPR001650">
    <property type="entry name" value="Helicase_C-like"/>
</dbReference>
<organism evidence="11 12">
    <name type="scientific">Aphanomyces euteiches</name>
    <dbReference type="NCBI Taxonomy" id="100861"/>
    <lineage>
        <taxon>Eukaryota</taxon>
        <taxon>Sar</taxon>
        <taxon>Stramenopiles</taxon>
        <taxon>Oomycota</taxon>
        <taxon>Saprolegniomycetes</taxon>
        <taxon>Saprolegniales</taxon>
        <taxon>Verrucalvaceae</taxon>
        <taxon>Aphanomyces</taxon>
    </lineage>
</organism>
<dbReference type="Proteomes" id="UP000481153">
    <property type="component" value="Unassembled WGS sequence"/>
</dbReference>
<dbReference type="GO" id="GO:0016887">
    <property type="term" value="F:ATP hydrolysis activity"/>
    <property type="evidence" value="ECO:0007669"/>
    <property type="project" value="TreeGrafter"/>
</dbReference>
<feature type="compositionally biased region" description="Polar residues" evidence="7">
    <location>
        <begin position="1350"/>
        <end position="1360"/>
    </location>
</feature>
<feature type="compositionally biased region" description="Basic and acidic residues" evidence="7">
    <location>
        <begin position="311"/>
        <end position="333"/>
    </location>
</feature>
<evidence type="ECO:0000259" key="9">
    <source>
        <dbReference type="PROSITE" id="PS51192"/>
    </source>
</evidence>
<dbReference type="CDD" id="cd18793">
    <property type="entry name" value="SF2_C_SNF"/>
    <property type="match status" value="1"/>
</dbReference>
<dbReference type="SMART" id="SM00298">
    <property type="entry name" value="CHROMO"/>
    <property type="match status" value="2"/>
</dbReference>
<dbReference type="GO" id="GO:0140658">
    <property type="term" value="F:ATP-dependent chromatin remodeler activity"/>
    <property type="evidence" value="ECO:0007669"/>
    <property type="project" value="TreeGrafter"/>
</dbReference>
<feature type="compositionally biased region" description="Basic and acidic residues" evidence="7">
    <location>
        <begin position="1092"/>
        <end position="1102"/>
    </location>
</feature>
<dbReference type="InterPro" id="IPR049730">
    <property type="entry name" value="SNF2/RAD54-like_C"/>
</dbReference>
<evidence type="ECO:0000256" key="3">
    <source>
        <dbReference type="ARBA" id="ARBA00022741"/>
    </source>
</evidence>
<dbReference type="InterPro" id="IPR027417">
    <property type="entry name" value="P-loop_NTPase"/>
</dbReference>
<dbReference type="PROSITE" id="PS50013">
    <property type="entry name" value="CHROMO_2"/>
    <property type="match status" value="2"/>
</dbReference>